<evidence type="ECO:0000313" key="2">
    <source>
        <dbReference type="EMBL" id="QDT59308.1"/>
    </source>
</evidence>
<gene>
    <name evidence="2" type="ORF">SV7mr_18150</name>
</gene>
<protein>
    <submittedName>
        <fullName evidence="2">Uncharacterized protein</fullName>
    </submittedName>
</protein>
<reference evidence="2 3" key="1">
    <citation type="submission" date="2019-02" db="EMBL/GenBank/DDBJ databases">
        <title>Deep-cultivation of Planctomycetes and their phenomic and genomic characterization uncovers novel biology.</title>
        <authorList>
            <person name="Wiegand S."/>
            <person name="Jogler M."/>
            <person name="Boedeker C."/>
            <person name="Pinto D."/>
            <person name="Vollmers J."/>
            <person name="Rivas-Marin E."/>
            <person name="Kohn T."/>
            <person name="Peeters S.H."/>
            <person name="Heuer A."/>
            <person name="Rast P."/>
            <person name="Oberbeckmann S."/>
            <person name="Bunk B."/>
            <person name="Jeske O."/>
            <person name="Meyerdierks A."/>
            <person name="Storesund J.E."/>
            <person name="Kallscheuer N."/>
            <person name="Luecker S."/>
            <person name="Lage O.M."/>
            <person name="Pohl T."/>
            <person name="Merkel B.J."/>
            <person name="Hornburger P."/>
            <person name="Mueller R.-W."/>
            <person name="Bruemmer F."/>
            <person name="Labrenz M."/>
            <person name="Spormann A.M."/>
            <person name="Op den Camp H."/>
            <person name="Overmann J."/>
            <person name="Amann R."/>
            <person name="Jetten M.S.M."/>
            <person name="Mascher T."/>
            <person name="Medema M.H."/>
            <person name="Devos D.P."/>
            <person name="Kaster A.-K."/>
            <person name="Ovreas L."/>
            <person name="Rohde M."/>
            <person name="Galperin M.Y."/>
            <person name="Jogler C."/>
        </authorList>
    </citation>
    <scope>NUCLEOTIDE SEQUENCE [LARGE SCALE GENOMIC DNA]</scope>
    <source>
        <strain evidence="2 3">SV_7m_r</strain>
    </source>
</reference>
<dbReference type="Proteomes" id="UP000315003">
    <property type="component" value="Chromosome"/>
</dbReference>
<feature type="chain" id="PRO_5021803075" evidence="1">
    <location>
        <begin position="33"/>
        <end position="645"/>
    </location>
</feature>
<keyword evidence="3" id="KW-1185">Reference proteome</keyword>
<accession>A0A517ST57</accession>
<proteinExistence type="predicted"/>
<evidence type="ECO:0000256" key="1">
    <source>
        <dbReference type="SAM" id="SignalP"/>
    </source>
</evidence>
<dbReference type="AlphaFoldDB" id="A0A517ST57"/>
<sequence length="645" mass="71257" precursor="true">MTRARQNKPAFAVRGAACVMLYLVSQATSSHAVDPELNDKGEQIRDRYAETLETLSAEIAAALPTIDPQKQAAFEDARAKLAALKKPGDDAAGGAHKAYQESLATAEVAALASVRPLLADVQPILSSNSLDSKLVKVAILRHGTPAGLAEFAQQSDAHQALLNKLFADEELMLQMVQSGGANGGEFGEAMQVYTAILEASERARERGTIFHSLALGTALQQPWLEGNDPASINGPVFTDNKTTDGQVARYLHYEQAFLDEELDPAFEDFNAWECRFITNDPYSNEELTWARAMLRNFRPDHITNPDHSWRYVAMVKSDLPYCSTRHDDTLGLPQQEALALGGICGRRAFFGRFITRAFGIPARRSTQTGHAAMNLWTPDGWVTRLGAWWSMNWCGPWGGLDFYLDSRAREFESDYLQVLRAQWIADALDEEDVSLRQYGKGGGFWNGLAFYKKRTIVEDKAAAKVAADAELANLTEDEARLLGESDKILGADDEVKEIEIPAADKKIIVAEDGTITVPAVACAGPTNSTAKVLFLNSFDEGMQIHYQRMGDSRPEILRYYVEAPAAGKYTVSALVSTVSHEGNEVKYRINRRTIVDSKLPYTKGMWEQGKPEAIELREGRNSIQITFRQGNRGISIKALQFQPVK</sequence>
<feature type="signal peptide" evidence="1">
    <location>
        <begin position="1"/>
        <end position="32"/>
    </location>
</feature>
<name>A0A517ST57_9BACT</name>
<organism evidence="2 3">
    <name type="scientific">Stieleria bergensis</name>
    <dbReference type="NCBI Taxonomy" id="2528025"/>
    <lineage>
        <taxon>Bacteria</taxon>
        <taxon>Pseudomonadati</taxon>
        <taxon>Planctomycetota</taxon>
        <taxon>Planctomycetia</taxon>
        <taxon>Pirellulales</taxon>
        <taxon>Pirellulaceae</taxon>
        <taxon>Stieleria</taxon>
    </lineage>
</organism>
<evidence type="ECO:0000313" key="3">
    <source>
        <dbReference type="Proteomes" id="UP000315003"/>
    </source>
</evidence>
<dbReference type="Gene3D" id="2.60.120.260">
    <property type="entry name" value="Galactose-binding domain-like"/>
    <property type="match status" value="1"/>
</dbReference>
<keyword evidence="1" id="KW-0732">Signal</keyword>
<dbReference type="EMBL" id="CP036272">
    <property type="protein sequence ID" value="QDT59308.1"/>
    <property type="molecule type" value="Genomic_DNA"/>
</dbReference>
<dbReference type="RefSeq" id="WP_145271106.1">
    <property type="nucleotide sequence ID" value="NZ_CP036272.1"/>
</dbReference>